<feature type="compositionally biased region" description="Acidic residues" evidence="1">
    <location>
        <begin position="995"/>
        <end position="1004"/>
    </location>
</feature>
<dbReference type="PROSITE" id="PS50179">
    <property type="entry name" value="VHS"/>
    <property type="match status" value="1"/>
</dbReference>
<feature type="compositionally biased region" description="Pro residues" evidence="1">
    <location>
        <begin position="12"/>
        <end position="28"/>
    </location>
</feature>
<feature type="compositionally biased region" description="Basic and acidic residues" evidence="1">
    <location>
        <begin position="282"/>
        <end position="291"/>
    </location>
</feature>
<feature type="compositionally biased region" description="Polar residues" evidence="1">
    <location>
        <begin position="836"/>
        <end position="851"/>
    </location>
</feature>
<keyword evidence="4" id="KW-1185">Reference proteome</keyword>
<dbReference type="GO" id="GO:0007015">
    <property type="term" value="P:actin filament organization"/>
    <property type="evidence" value="ECO:0007669"/>
    <property type="project" value="InterPro"/>
</dbReference>
<feature type="compositionally biased region" description="Pro residues" evidence="1">
    <location>
        <begin position="877"/>
        <end position="894"/>
    </location>
</feature>
<evidence type="ECO:0000313" key="3">
    <source>
        <dbReference type="EMBL" id="KZO97597.1"/>
    </source>
</evidence>
<feature type="compositionally biased region" description="Low complexity" evidence="1">
    <location>
        <begin position="134"/>
        <end position="147"/>
    </location>
</feature>
<feature type="region of interest" description="Disordered" evidence="1">
    <location>
        <begin position="544"/>
        <end position="612"/>
    </location>
</feature>
<dbReference type="EMBL" id="KV417279">
    <property type="protein sequence ID" value="KZO97597.1"/>
    <property type="molecule type" value="Genomic_DNA"/>
</dbReference>
<dbReference type="Pfam" id="PF00790">
    <property type="entry name" value="VHS"/>
    <property type="match status" value="1"/>
</dbReference>
<organism evidence="3 4">
    <name type="scientific">Calocera viscosa (strain TUFC12733)</name>
    <dbReference type="NCBI Taxonomy" id="1330018"/>
    <lineage>
        <taxon>Eukaryota</taxon>
        <taxon>Fungi</taxon>
        <taxon>Dikarya</taxon>
        <taxon>Basidiomycota</taxon>
        <taxon>Agaricomycotina</taxon>
        <taxon>Dacrymycetes</taxon>
        <taxon>Dacrymycetales</taxon>
        <taxon>Dacrymycetaceae</taxon>
        <taxon>Calocera</taxon>
    </lineage>
</organism>
<reference evidence="3 4" key="1">
    <citation type="journal article" date="2016" name="Mol. Biol. Evol.">
        <title>Comparative Genomics of Early-Diverging Mushroom-Forming Fungi Provides Insights into the Origins of Lignocellulose Decay Capabilities.</title>
        <authorList>
            <person name="Nagy L.G."/>
            <person name="Riley R."/>
            <person name="Tritt A."/>
            <person name="Adam C."/>
            <person name="Daum C."/>
            <person name="Floudas D."/>
            <person name="Sun H."/>
            <person name="Yadav J.S."/>
            <person name="Pangilinan J."/>
            <person name="Larsson K.H."/>
            <person name="Matsuura K."/>
            <person name="Barry K."/>
            <person name="Labutti K."/>
            <person name="Kuo R."/>
            <person name="Ohm R.A."/>
            <person name="Bhattacharya S.S."/>
            <person name="Shirouzu T."/>
            <person name="Yoshinaga Y."/>
            <person name="Martin F.M."/>
            <person name="Grigoriev I.V."/>
            <person name="Hibbett D.S."/>
        </authorList>
    </citation>
    <scope>NUCLEOTIDE SEQUENCE [LARGE SCALE GENOMIC DNA]</scope>
    <source>
        <strain evidence="3 4">TUFC12733</strain>
    </source>
</reference>
<dbReference type="GO" id="GO:0030479">
    <property type="term" value="C:actin cortical patch"/>
    <property type="evidence" value="ECO:0007669"/>
    <property type="project" value="TreeGrafter"/>
</dbReference>
<dbReference type="GO" id="GO:0043130">
    <property type="term" value="F:ubiquitin binding"/>
    <property type="evidence" value="ECO:0007669"/>
    <property type="project" value="InterPro"/>
</dbReference>
<dbReference type="AlphaFoldDB" id="A0A167NDH9"/>
<feature type="compositionally biased region" description="Low complexity" evidence="1">
    <location>
        <begin position="222"/>
        <end position="233"/>
    </location>
</feature>
<dbReference type="GO" id="GO:0051666">
    <property type="term" value="P:actin cortical patch localization"/>
    <property type="evidence" value="ECO:0007669"/>
    <property type="project" value="TreeGrafter"/>
</dbReference>
<feature type="compositionally biased region" description="Polar residues" evidence="1">
    <location>
        <begin position="114"/>
        <end position="129"/>
    </location>
</feature>
<dbReference type="Proteomes" id="UP000076738">
    <property type="component" value="Unassembled WGS sequence"/>
</dbReference>
<feature type="compositionally biased region" description="Low complexity" evidence="1">
    <location>
        <begin position="351"/>
        <end position="364"/>
    </location>
</feature>
<dbReference type="PANTHER" id="PTHR47789">
    <property type="entry name" value="LAS SEVENTEEN-BINDING PROTEIN 5"/>
    <property type="match status" value="1"/>
</dbReference>
<feature type="domain" description="VHS" evidence="2">
    <location>
        <begin position="426"/>
        <end position="532"/>
    </location>
</feature>
<dbReference type="OrthoDB" id="10255964at2759"/>
<dbReference type="InterPro" id="IPR045007">
    <property type="entry name" value="LSB5"/>
</dbReference>
<feature type="region of interest" description="Disordered" evidence="1">
    <location>
        <begin position="827"/>
        <end position="1007"/>
    </location>
</feature>
<sequence>MRKIFKTSKPLKPAPYTSPEPIDPPTEPSPFASQVPTTLPPSVALVVPQIQQQQQPPSNPPLALPRRSPTKDSFGPVRSPTLGTPPRSTTPELLVSPVPSQPHNPLSEGWVPVSATTTTDYSYLSSQPHGGNGPYSAAPSPSTPSDALTHPYTANPGFMPQPTPPLHKQKHGLFSWMKPGGDSPQPGTARVREPEEQLVFRGGDEQPFPPPPQGGYTGYGPPGAALAPAPLLGKRFLGIGGGREKERERHADNNGTPLPALETRDMRRELEPYIPSPNGTDKTVRARKESRGAAGPDASRERDGPRPHDRDKEEKIRGWRANIIAASLGGTPRNDDAAGMNSWESRKSNYSDRSSNGKGSRSRGLQAEKDVAGLNSWESRRSQKSTRSTKKDGKERERGQTGSKNAPGDDVWDITREIGWLTAHASEDWVRVLDLCERAKVSDGTAKEAAKALRKDIKYGEPPAQVSAARLWAILLRNCGEPFVSLCASKKFMDAVEVVLTKENPHPVVNERLKHVLASAAYTWPSAGVEPDGRRGGFIGTWRKVRPKDAPEDGYPFDDSDPMFNPPTTPSHLLPSTQPERPMLVPNPSSQNLSATTAPYPPGTKAPWPVTRSKTTGRVISPEEDRRRLLEECDIAKSNAMLLREALVFAKPEELEDNPLIKAKEFYQKCFKSQEIIASQLEWAAAQAVRSRELVNQQLAQNGLPTSPPPSNIIISPASPSSAGSLPTPTGFGTQSGKRTPSPPSQRPLPMPPAGLRADRETKEEQLLNALLGAHSELIEVFRTYDEHARMAVSETEEREVEERSKREIRMDRRDLQYLNADGFIDHRFGGGGSGSQVATPSASQPGSRSASPVPPLPTPYIQPGIQAPAPHLNHPLPMPPVPHLAPPPHPPAGPRRRTPSPEGTPRAGSTDSFTAPPTAKLNGLHVEPSYYLVNGSAPPTDDESGSVPNTPIKPSAKALGKRPVKPVEDDDDNPFDPDDLFKAEDVPRPMPAALEEEEEEEGYDPIKAQLGLWRPVKYAYDAAAEREAQRRVQMQEVTTY</sequence>
<dbReference type="STRING" id="1330018.A0A167NDH9"/>
<dbReference type="CDD" id="cd16980">
    <property type="entry name" value="VHS_Lsb5"/>
    <property type="match status" value="1"/>
</dbReference>
<proteinExistence type="predicted"/>
<dbReference type="CDD" id="cd21383">
    <property type="entry name" value="GAT_GGA_Tom1-like"/>
    <property type="match status" value="1"/>
</dbReference>
<dbReference type="InterPro" id="IPR008942">
    <property type="entry name" value="ENTH_VHS"/>
</dbReference>
<dbReference type="SUPFAM" id="SSF48464">
    <property type="entry name" value="ENTH/VHS domain"/>
    <property type="match status" value="1"/>
</dbReference>
<name>A0A167NDH9_CALVF</name>
<evidence type="ECO:0000259" key="2">
    <source>
        <dbReference type="PROSITE" id="PS50179"/>
    </source>
</evidence>
<feature type="compositionally biased region" description="Acidic residues" evidence="1">
    <location>
        <begin position="969"/>
        <end position="979"/>
    </location>
</feature>
<feature type="compositionally biased region" description="Basic and acidic residues" evidence="1">
    <location>
        <begin position="389"/>
        <end position="399"/>
    </location>
</feature>
<feature type="compositionally biased region" description="Basic and acidic residues" evidence="1">
    <location>
        <begin position="298"/>
        <end position="317"/>
    </location>
</feature>
<dbReference type="GO" id="GO:0007034">
    <property type="term" value="P:vacuolar transport"/>
    <property type="evidence" value="ECO:0007669"/>
    <property type="project" value="UniProtKB-ARBA"/>
</dbReference>
<feature type="compositionally biased region" description="Pro residues" evidence="1">
    <location>
        <begin position="741"/>
        <end position="753"/>
    </location>
</feature>
<dbReference type="SMART" id="SM00288">
    <property type="entry name" value="VHS"/>
    <property type="match status" value="1"/>
</dbReference>
<gene>
    <name evidence="3" type="ORF">CALVIDRAFT_597507</name>
</gene>
<protein>
    <recommendedName>
        <fullName evidence="2">VHS domain-containing protein</fullName>
    </recommendedName>
</protein>
<evidence type="ECO:0000256" key="1">
    <source>
        <dbReference type="SAM" id="MobiDB-lite"/>
    </source>
</evidence>
<evidence type="ECO:0000313" key="4">
    <source>
        <dbReference type="Proteomes" id="UP000076738"/>
    </source>
</evidence>
<feature type="compositionally biased region" description="Basic and acidic residues" evidence="1">
    <location>
        <begin position="262"/>
        <end position="271"/>
    </location>
</feature>
<dbReference type="GO" id="GO:0035091">
    <property type="term" value="F:phosphatidylinositol binding"/>
    <property type="evidence" value="ECO:0007669"/>
    <property type="project" value="InterPro"/>
</dbReference>
<accession>A0A167NDH9</accession>
<dbReference type="GO" id="GO:0006897">
    <property type="term" value="P:endocytosis"/>
    <property type="evidence" value="ECO:0007669"/>
    <property type="project" value="InterPro"/>
</dbReference>
<feature type="region of interest" description="Disordered" evidence="1">
    <location>
        <begin position="701"/>
        <end position="756"/>
    </location>
</feature>
<feature type="compositionally biased region" description="Basic and acidic residues" evidence="1">
    <location>
        <begin position="242"/>
        <end position="252"/>
    </location>
</feature>
<feature type="region of interest" description="Disordered" evidence="1">
    <location>
        <begin position="1"/>
        <end position="410"/>
    </location>
</feature>
<dbReference type="Gene3D" id="1.25.40.90">
    <property type="match status" value="1"/>
</dbReference>
<feature type="compositionally biased region" description="Low complexity" evidence="1">
    <location>
        <begin position="570"/>
        <end position="579"/>
    </location>
</feature>
<feature type="compositionally biased region" description="Low complexity" evidence="1">
    <location>
        <begin position="712"/>
        <end position="731"/>
    </location>
</feature>
<feature type="compositionally biased region" description="Polar residues" evidence="1">
    <location>
        <begin position="587"/>
        <end position="597"/>
    </location>
</feature>
<dbReference type="InterPro" id="IPR002014">
    <property type="entry name" value="VHS_dom"/>
</dbReference>
<dbReference type="PANTHER" id="PTHR47789:SF2">
    <property type="entry name" value="VHS DOMAIN-CONTAINING PROTEIN"/>
    <property type="match status" value="1"/>
</dbReference>